<dbReference type="PROSITE" id="PS50059">
    <property type="entry name" value="FKBP_PPIASE"/>
    <property type="match status" value="1"/>
</dbReference>
<reference evidence="8" key="1">
    <citation type="submission" date="2021-01" db="EMBL/GenBank/DDBJ databases">
        <authorList>
            <person name="Corre E."/>
            <person name="Pelletier E."/>
            <person name="Niang G."/>
            <person name="Scheremetjew M."/>
            <person name="Finn R."/>
            <person name="Kale V."/>
            <person name="Holt S."/>
            <person name="Cochrane G."/>
            <person name="Meng A."/>
            <person name="Brown T."/>
            <person name="Cohen L."/>
        </authorList>
    </citation>
    <scope>NUCLEOTIDE SEQUENCE</scope>
    <source>
        <strain evidence="8">CCAP1064/1</strain>
    </source>
</reference>
<organism evidence="8">
    <name type="scientific">Proboscia inermis</name>
    <dbReference type="NCBI Taxonomy" id="420281"/>
    <lineage>
        <taxon>Eukaryota</taxon>
        <taxon>Sar</taxon>
        <taxon>Stramenopiles</taxon>
        <taxon>Ochrophyta</taxon>
        <taxon>Bacillariophyta</taxon>
        <taxon>Coscinodiscophyceae</taxon>
        <taxon>Rhizosoleniophycidae</taxon>
        <taxon>Rhizosoleniales</taxon>
        <taxon>Rhizosoleniaceae</taxon>
        <taxon>Proboscia</taxon>
    </lineage>
</organism>
<dbReference type="SUPFAM" id="SSF54534">
    <property type="entry name" value="FKBP-like"/>
    <property type="match status" value="1"/>
</dbReference>
<proteinExistence type="predicted"/>
<accession>A0A6T8K3W5</accession>
<sequence>MMIIIKALLVAVSTQYASGFQRFPSQSNAIGNRIKAAIPQGRSLLFFRNYRTPSGTFLSKPLYSTSEHTDDDWSPIEHTNGATAIQKRILKEGDGSLAVSGTMVEIKYVGTIADMGRQWSSRDVVECWLNFQQGLDVYAPIFLDEQIDGTKLFDVAGTFTDEFLSDTLGITNKIQGKKLQMAARRLCKNEMEFPVGTEFDSSEGKESSDSYQFVLGAGKAIRAMDALVSTMTIGERAEMICRCDYAYGSEGTLSGTVPPFASLRFEVTLVGSNSV</sequence>
<dbReference type="PANTHER" id="PTHR10516:SF443">
    <property type="entry name" value="FK506-BINDING PROTEIN 59-RELATED"/>
    <property type="match status" value="1"/>
</dbReference>
<dbReference type="EMBL" id="HBEL01024841">
    <property type="protein sequence ID" value="CAD8415440.1"/>
    <property type="molecule type" value="Transcribed_RNA"/>
</dbReference>
<feature type="chain" id="PRO_5035676821" description="peptidylprolyl isomerase" evidence="6">
    <location>
        <begin position="20"/>
        <end position="275"/>
    </location>
</feature>
<dbReference type="EMBL" id="HBEL01024842">
    <property type="protein sequence ID" value="CAD8415441.1"/>
    <property type="molecule type" value="Transcribed_RNA"/>
</dbReference>
<evidence type="ECO:0000256" key="5">
    <source>
        <dbReference type="PROSITE-ProRule" id="PRU00277"/>
    </source>
</evidence>
<dbReference type="InterPro" id="IPR046357">
    <property type="entry name" value="PPIase_dom_sf"/>
</dbReference>
<keyword evidence="6" id="KW-0732">Signal</keyword>
<evidence type="ECO:0000313" key="9">
    <source>
        <dbReference type="EMBL" id="CAD8415441.1"/>
    </source>
</evidence>
<dbReference type="InterPro" id="IPR013761">
    <property type="entry name" value="SAM/pointed_sf"/>
</dbReference>
<dbReference type="InterPro" id="IPR050689">
    <property type="entry name" value="FKBP-type_PPIase"/>
</dbReference>
<protein>
    <recommendedName>
        <fullName evidence="2 5">peptidylprolyl isomerase</fullName>
        <ecNumber evidence="2 5">5.2.1.8</ecNumber>
    </recommendedName>
</protein>
<evidence type="ECO:0000256" key="6">
    <source>
        <dbReference type="SAM" id="SignalP"/>
    </source>
</evidence>
<dbReference type="Pfam" id="PF07647">
    <property type="entry name" value="SAM_2"/>
    <property type="match status" value="1"/>
</dbReference>
<dbReference type="EC" id="5.2.1.8" evidence="2 5"/>
<gene>
    <name evidence="8" type="ORF">PINE0816_LOCUS11575</name>
    <name evidence="9" type="ORF">PINE0816_LOCUS11576</name>
</gene>
<dbReference type="AlphaFoldDB" id="A0A6T8K3W5"/>
<keyword evidence="4 5" id="KW-0413">Isomerase</keyword>
<comment type="catalytic activity">
    <reaction evidence="1 5">
        <text>[protein]-peptidylproline (omega=180) = [protein]-peptidylproline (omega=0)</text>
        <dbReference type="Rhea" id="RHEA:16237"/>
        <dbReference type="Rhea" id="RHEA-COMP:10747"/>
        <dbReference type="Rhea" id="RHEA-COMP:10748"/>
        <dbReference type="ChEBI" id="CHEBI:83833"/>
        <dbReference type="ChEBI" id="CHEBI:83834"/>
        <dbReference type="EC" id="5.2.1.8"/>
    </reaction>
</comment>
<evidence type="ECO:0000256" key="2">
    <source>
        <dbReference type="ARBA" id="ARBA00013194"/>
    </source>
</evidence>
<dbReference type="GO" id="GO:0003755">
    <property type="term" value="F:peptidyl-prolyl cis-trans isomerase activity"/>
    <property type="evidence" value="ECO:0007669"/>
    <property type="project" value="UniProtKB-KW"/>
</dbReference>
<dbReference type="GO" id="GO:0005737">
    <property type="term" value="C:cytoplasm"/>
    <property type="evidence" value="ECO:0007669"/>
    <property type="project" value="TreeGrafter"/>
</dbReference>
<dbReference type="Gene3D" id="1.10.150.50">
    <property type="entry name" value="Transcription Factor, Ets-1"/>
    <property type="match status" value="1"/>
</dbReference>
<keyword evidence="3 5" id="KW-0697">Rotamase</keyword>
<dbReference type="PANTHER" id="PTHR10516">
    <property type="entry name" value="PEPTIDYL-PROLYL CIS-TRANS ISOMERASE"/>
    <property type="match status" value="1"/>
</dbReference>
<evidence type="ECO:0000256" key="1">
    <source>
        <dbReference type="ARBA" id="ARBA00000971"/>
    </source>
</evidence>
<feature type="signal peptide" evidence="6">
    <location>
        <begin position="1"/>
        <end position="19"/>
    </location>
</feature>
<dbReference type="Pfam" id="PF00254">
    <property type="entry name" value="FKBP_C"/>
    <property type="match status" value="1"/>
</dbReference>
<dbReference type="InterPro" id="IPR001179">
    <property type="entry name" value="PPIase_FKBP_dom"/>
</dbReference>
<dbReference type="SUPFAM" id="SSF47769">
    <property type="entry name" value="SAM/Pointed domain"/>
    <property type="match status" value="1"/>
</dbReference>
<evidence type="ECO:0000259" key="7">
    <source>
        <dbReference type="PROSITE" id="PS50059"/>
    </source>
</evidence>
<dbReference type="Gene3D" id="3.10.50.40">
    <property type="match status" value="1"/>
</dbReference>
<evidence type="ECO:0000256" key="3">
    <source>
        <dbReference type="ARBA" id="ARBA00023110"/>
    </source>
</evidence>
<feature type="domain" description="PPIase FKBP-type" evidence="7">
    <location>
        <begin position="176"/>
        <end position="273"/>
    </location>
</feature>
<evidence type="ECO:0000256" key="4">
    <source>
        <dbReference type="ARBA" id="ARBA00023235"/>
    </source>
</evidence>
<evidence type="ECO:0000313" key="8">
    <source>
        <dbReference type="EMBL" id="CAD8415440.1"/>
    </source>
</evidence>
<dbReference type="InterPro" id="IPR001660">
    <property type="entry name" value="SAM"/>
</dbReference>
<name>A0A6T8K3W5_9STRA</name>